<name>A0A8D2E171_SCIVU</name>
<evidence type="ECO:0000313" key="2">
    <source>
        <dbReference type="Proteomes" id="UP000694564"/>
    </source>
</evidence>
<dbReference type="Ensembl" id="ENSSVLT00005035116.1">
    <property type="protein sequence ID" value="ENSSVLP00005031623.1"/>
    <property type="gene ID" value="ENSSVLG00005024866.1"/>
</dbReference>
<sequence length="52" mass="5999">LYIQKEMRTFCCLSKSVMLNSPNMSEDVVTCFTPCVFKSPLINFEMMDSLLL</sequence>
<dbReference type="Proteomes" id="UP000694564">
    <property type="component" value="Chromosome 9"/>
</dbReference>
<proteinExistence type="predicted"/>
<dbReference type="GeneTree" id="ENSGT00900000143503"/>
<reference evidence="1" key="1">
    <citation type="submission" date="2025-08" db="UniProtKB">
        <authorList>
            <consortium name="Ensembl"/>
        </authorList>
    </citation>
    <scope>IDENTIFICATION</scope>
</reference>
<organism evidence="1 2">
    <name type="scientific">Sciurus vulgaris</name>
    <name type="common">Eurasian red squirrel</name>
    <dbReference type="NCBI Taxonomy" id="55149"/>
    <lineage>
        <taxon>Eukaryota</taxon>
        <taxon>Metazoa</taxon>
        <taxon>Chordata</taxon>
        <taxon>Craniata</taxon>
        <taxon>Vertebrata</taxon>
        <taxon>Euteleostomi</taxon>
        <taxon>Mammalia</taxon>
        <taxon>Eutheria</taxon>
        <taxon>Euarchontoglires</taxon>
        <taxon>Glires</taxon>
        <taxon>Rodentia</taxon>
        <taxon>Sciuromorpha</taxon>
        <taxon>Sciuridae</taxon>
        <taxon>Sciurinae</taxon>
        <taxon>Sciurini</taxon>
        <taxon>Sciurus</taxon>
    </lineage>
</organism>
<evidence type="ECO:0000313" key="1">
    <source>
        <dbReference type="Ensembl" id="ENSSVLP00005031623.1"/>
    </source>
</evidence>
<dbReference type="AlphaFoldDB" id="A0A8D2E171"/>
<dbReference type="OrthoDB" id="10388456at2759"/>
<reference evidence="1" key="2">
    <citation type="submission" date="2025-09" db="UniProtKB">
        <authorList>
            <consortium name="Ensembl"/>
        </authorList>
    </citation>
    <scope>IDENTIFICATION</scope>
</reference>
<accession>A0A8D2E171</accession>
<protein>
    <submittedName>
        <fullName evidence="1">Uncharacterized protein</fullName>
    </submittedName>
</protein>
<keyword evidence="2" id="KW-1185">Reference proteome</keyword>